<evidence type="ECO:0000313" key="3">
    <source>
        <dbReference type="Proteomes" id="UP001589854"/>
    </source>
</evidence>
<dbReference type="Gene3D" id="1.20.5.170">
    <property type="match status" value="1"/>
</dbReference>
<proteinExistence type="predicted"/>
<feature type="coiled-coil region" evidence="1">
    <location>
        <begin position="13"/>
        <end position="54"/>
    </location>
</feature>
<dbReference type="Proteomes" id="UP001589854">
    <property type="component" value="Unassembled WGS sequence"/>
</dbReference>
<evidence type="ECO:0000313" key="2">
    <source>
        <dbReference type="EMBL" id="MFC0274013.1"/>
    </source>
</evidence>
<dbReference type="RefSeq" id="WP_378937845.1">
    <property type="nucleotide sequence ID" value="NZ_JBHLVO010000028.1"/>
</dbReference>
<reference evidence="2 3" key="1">
    <citation type="submission" date="2024-09" db="EMBL/GenBank/DDBJ databases">
        <authorList>
            <person name="Sun Q."/>
            <person name="Mori K."/>
        </authorList>
    </citation>
    <scope>NUCLEOTIDE SEQUENCE [LARGE SCALE GENOMIC DNA]</scope>
    <source>
        <strain evidence="2 3">CCM 7228</strain>
    </source>
</reference>
<gene>
    <name evidence="2" type="ORF">ACFFIX_21905</name>
</gene>
<evidence type="ECO:0000256" key="1">
    <source>
        <dbReference type="SAM" id="Coils"/>
    </source>
</evidence>
<name>A0ABV6GJY7_9BACI</name>
<organism evidence="2 3">
    <name type="scientific">Metabacillus herbersteinensis</name>
    <dbReference type="NCBI Taxonomy" id="283816"/>
    <lineage>
        <taxon>Bacteria</taxon>
        <taxon>Bacillati</taxon>
        <taxon>Bacillota</taxon>
        <taxon>Bacilli</taxon>
        <taxon>Bacillales</taxon>
        <taxon>Bacillaceae</taxon>
        <taxon>Metabacillus</taxon>
    </lineage>
</organism>
<keyword evidence="1" id="KW-0175">Coiled coil</keyword>
<keyword evidence="3" id="KW-1185">Reference proteome</keyword>
<comment type="caution">
    <text evidence="2">The sequence shown here is derived from an EMBL/GenBank/DDBJ whole genome shotgun (WGS) entry which is preliminary data.</text>
</comment>
<protein>
    <submittedName>
        <fullName evidence="2">Uncharacterized protein</fullName>
    </submittedName>
</protein>
<accession>A0ABV6GJY7</accession>
<sequence>MSDEGFDKLLTVMLDVKETVDLLVKKVDKLEQKVDKLEQGQKETHQKLDKLEDHIDLLASKQWKSEKDIYTIKKTMGLF</sequence>
<dbReference type="EMBL" id="JBHLVO010000028">
    <property type="protein sequence ID" value="MFC0274013.1"/>
    <property type="molecule type" value="Genomic_DNA"/>
</dbReference>